<evidence type="ECO:0000256" key="2">
    <source>
        <dbReference type="ARBA" id="ARBA00022737"/>
    </source>
</evidence>
<dbReference type="Gene3D" id="3.30.710.10">
    <property type="entry name" value="Potassium Channel Kv1.1, Chain A"/>
    <property type="match status" value="1"/>
</dbReference>
<dbReference type="Pfam" id="PF01344">
    <property type="entry name" value="Kelch_1"/>
    <property type="match status" value="6"/>
</dbReference>
<dbReference type="InterPro" id="IPR011333">
    <property type="entry name" value="SKP1/BTB/POZ_sf"/>
</dbReference>
<dbReference type="InterPro" id="IPR015915">
    <property type="entry name" value="Kelch-typ_b-propeller"/>
</dbReference>
<evidence type="ECO:0000256" key="1">
    <source>
        <dbReference type="ARBA" id="ARBA00022441"/>
    </source>
</evidence>
<dbReference type="FunFam" id="1.25.40.420:FF:000001">
    <property type="entry name" value="Kelch-like family member 12"/>
    <property type="match status" value="1"/>
</dbReference>
<dbReference type="EMBL" id="LSMT01000012">
    <property type="protein sequence ID" value="PFX33417.1"/>
    <property type="molecule type" value="Genomic_DNA"/>
</dbReference>
<dbReference type="SMART" id="SM00875">
    <property type="entry name" value="BACK"/>
    <property type="match status" value="1"/>
</dbReference>
<dbReference type="Proteomes" id="UP000225706">
    <property type="component" value="Unassembled WGS sequence"/>
</dbReference>
<dbReference type="InterPro" id="IPR011705">
    <property type="entry name" value="BACK"/>
</dbReference>
<organism evidence="4 5">
    <name type="scientific">Stylophora pistillata</name>
    <name type="common">Smooth cauliflower coral</name>
    <dbReference type="NCBI Taxonomy" id="50429"/>
    <lineage>
        <taxon>Eukaryota</taxon>
        <taxon>Metazoa</taxon>
        <taxon>Cnidaria</taxon>
        <taxon>Anthozoa</taxon>
        <taxon>Hexacorallia</taxon>
        <taxon>Scleractinia</taxon>
        <taxon>Astrocoeniina</taxon>
        <taxon>Pocilloporidae</taxon>
        <taxon>Stylophora</taxon>
    </lineage>
</organism>
<sequence>MDQDGDVVVFSCNDHHIKTFKKMEGYRKDSKLCDIILVVGEKRLKAHRLVLAAFSDYFSALFTGELCEKGQSVVHLTDMDPQAVEDLVQYAYTSHVEIRVDNVENLLSVSCILQIDEVKEACSEFMEHQLHPSNCLGIRAFADGHGCSELYKIADAFTKERFVDVVKNQEFVLLSSECVARLISSDDLNVSSESQVYDALCVWAEHDKESRKKLLPRLLGLVRLPLLAPEFLVDKVEMSSLFRDISSCRELVIEAMKYQLLPKRRFQLQNARTTPRKSTVGKLYVVGGMDSSKGAIQIERYDPRKNQWSVVSPMVTRRLQFDVAVLGGNLYVVGGRDGLKTLNTVECYNPRTKQWGPVPSMSTHRHGLGVATLNGPLYAVGGHDGWSYLSTVERFDPDTKQWSFVAPMTTARSTVGVAILNGRLYAVGGRDGSACLSSVECYDPHTNKWSVTCPMLKRRGGVGVAVLDNFLYALGGHDAPASQDCSRQFDSVERYNPNTDQWTMVAPMINCRDAVGAACLGDRLYAIGGYDGSKYLSAVESYDPEKNKWEEVASLNSGRAAACVVSVSSDAVAS</sequence>
<gene>
    <name evidence="4" type="primary">KLHL5</name>
    <name evidence="4" type="ORF">AWC38_SpisGene1684</name>
</gene>
<dbReference type="InterPro" id="IPR006652">
    <property type="entry name" value="Kelch_1"/>
</dbReference>
<dbReference type="PANTHER" id="PTHR24412">
    <property type="entry name" value="KELCH PROTEIN"/>
    <property type="match status" value="1"/>
</dbReference>
<dbReference type="Pfam" id="PF00651">
    <property type="entry name" value="BTB"/>
    <property type="match status" value="1"/>
</dbReference>
<keyword evidence="5" id="KW-1185">Reference proteome</keyword>
<dbReference type="InterPro" id="IPR000210">
    <property type="entry name" value="BTB/POZ_dom"/>
</dbReference>
<dbReference type="OrthoDB" id="45365at2759"/>
<feature type="domain" description="BTB" evidence="3">
    <location>
        <begin position="33"/>
        <end position="100"/>
    </location>
</feature>
<accession>A0A2B4SYC4</accession>
<proteinExistence type="predicted"/>
<evidence type="ECO:0000259" key="3">
    <source>
        <dbReference type="PROSITE" id="PS50097"/>
    </source>
</evidence>
<dbReference type="SUPFAM" id="SSF54695">
    <property type="entry name" value="POZ domain"/>
    <property type="match status" value="1"/>
</dbReference>
<name>A0A2B4SYC4_STYPI</name>
<keyword evidence="2" id="KW-0677">Repeat</keyword>
<dbReference type="PROSITE" id="PS50097">
    <property type="entry name" value="BTB"/>
    <property type="match status" value="1"/>
</dbReference>
<dbReference type="PRINTS" id="PR00501">
    <property type="entry name" value="KELCHREPEAT"/>
</dbReference>
<dbReference type="Pfam" id="PF07707">
    <property type="entry name" value="BACK"/>
    <property type="match status" value="1"/>
</dbReference>
<dbReference type="STRING" id="50429.A0A2B4SYC4"/>
<dbReference type="SMART" id="SM00612">
    <property type="entry name" value="Kelch"/>
    <property type="match status" value="6"/>
</dbReference>
<evidence type="ECO:0000313" key="5">
    <source>
        <dbReference type="Proteomes" id="UP000225706"/>
    </source>
</evidence>
<dbReference type="PANTHER" id="PTHR24412:SF450">
    <property type="entry name" value="KELCH-LIKE PROTEIN DIABLO"/>
    <property type="match status" value="1"/>
</dbReference>
<comment type="caution">
    <text evidence="4">The sequence shown here is derived from an EMBL/GenBank/DDBJ whole genome shotgun (WGS) entry which is preliminary data.</text>
</comment>
<evidence type="ECO:0000313" key="4">
    <source>
        <dbReference type="EMBL" id="PFX33417.1"/>
    </source>
</evidence>
<dbReference type="AlphaFoldDB" id="A0A2B4SYC4"/>
<dbReference type="FunFam" id="3.30.710.10:FF:000001">
    <property type="entry name" value="Kelch-like family member 20"/>
    <property type="match status" value="1"/>
</dbReference>
<dbReference type="SUPFAM" id="SSF117281">
    <property type="entry name" value="Kelch motif"/>
    <property type="match status" value="2"/>
</dbReference>
<dbReference type="Gene3D" id="2.120.10.80">
    <property type="entry name" value="Kelch-type beta propeller"/>
    <property type="match status" value="2"/>
</dbReference>
<dbReference type="Gene3D" id="1.25.40.420">
    <property type="match status" value="1"/>
</dbReference>
<dbReference type="SMART" id="SM00225">
    <property type="entry name" value="BTB"/>
    <property type="match status" value="1"/>
</dbReference>
<dbReference type="PIRSF" id="PIRSF037037">
    <property type="entry name" value="Kelch-like_protein_gigaxonin"/>
    <property type="match status" value="1"/>
</dbReference>
<dbReference type="InterPro" id="IPR017096">
    <property type="entry name" value="BTB-kelch_protein"/>
</dbReference>
<keyword evidence="1" id="KW-0880">Kelch repeat</keyword>
<protein>
    <submittedName>
        <fullName evidence="4">Kelch-like protein 5</fullName>
    </submittedName>
</protein>
<reference evidence="5" key="1">
    <citation type="journal article" date="2017" name="bioRxiv">
        <title>Comparative analysis of the genomes of Stylophora pistillata and Acropora digitifera provides evidence for extensive differences between species of corals.</title>
        <authorList>
            <person name="Voolstra C.R."/>
            <person name="Li Y."/>
            <person name="Liew Y.J."/>
            <person name="Baumgarten S."/>
            <person name="Zoccola D."/>
            <person name="Flot J.-F."/>
            <person name="Tambutte S."/>
            <person name="Allemand D."/>
            <person name="Aranda M."/>
        </authorList>
    </citation>
    <scope>NUCLEOTIDE SEQUENCE [LARGE SCALE GENOMIC DNA]</scope>
</reference>